<keyword evidence="2 11" id="KW-0813">Transport</keyword>
<evidence type="ECO:0000313" key="14">
    <source>
        <dbReference type="Proteomes" id="UP000095280"/>
    </source>
</evidence>
<evidence type="ECO:0000256" key="4">
    <source>
        <dbReference type="ARBA" id="ARBA00022692"/>
    </source>
</evidence>
<evidence type="ECO:0000256" key="13">
    <source>
        <dbReference type="SAM" id="Phobius"/>
    </source>
</evidence>
<dbReference type="PANTHER" id="PTHR11690">
    <property type="entry name" value="AMILORIDE-SENSITIVE SODIUM CHANNEL-RELATED"/>
    <property type="match status" value="1"/>
</dbReference>
<evidence type="ECO:0000256" key="11">
    <source>
        <dbReference type="RuleBase" id="RU000679"/>
    </source>
</evidence>
<feature type="transmembrane region" description="Helical" evidence="13">
    <location>
        <begin position="70"/>
        <end position="92"/>
    </location>
</feature>
<dbReference type="InterPro" id="IPR001873">
    <property type="entry name" value="ENaC"/>
</dbReference>
<evidence type="ECO:0000256" key="3">
    <source>
        <dbReference type="ARBA" id="ARBA00022461"/>
    </source>
</evidence>
<evidence type="ECO:0000256" key="2">
    <source>
        <dbReference type="ARBA" id="ARBA00022448"/>
    </source>
</evidence>
<dbReference type="Gene3D" id="1.10.287.770">
    <property type="entry name" value="YojJ-like"/>
    <property type="match status" value="1"/>
</dbReference>
<evidence type="ECO:0000313" key="15">
    <source>
        <dbReference type="WBParaSite" id="maker-uti_cns_0000225-snap-gene-2.14-mRNA-1"/>
    </source>
</evidence>
<dbReference type="Proteomes" id="UP000095280">
    <property type="component" value="Unplaced"/>
</dbReference>
<evidence type="ECO:0000256" key="5">
    <source>
        <dbReference type="ARBA" id="ARBA00022989"/>
    </source>
</evidence>
<feature type="region of interest" description="Disordered" evidence="12">
    <location>
        <begin position="100"/>
        <end position="148"/>
    </location>
</feature>
<keyword evidence="8 13" id="KW-0472">Membrane</keyword>
<name>A0A1I8H5L8_9PLAT</name>
<keyword evidence="3 11" id="KW-0894">Sodium channel</keyword>
<accession>A0A1I8H5L8</accession>
<evidence type="ECO:0000256" key="10">
    <source>
        <dbReference type="ARBA" id="ARBA00023303"/>
    </source>
</evidence>
<keyword evidence="9 11" id="KW-0739">Sodium transport</keyword>
<proteinExistence type="inferred from homology"/>
<evidence type="ECO:0000256" key="9">
    <source>
        <dbReference type="ARBA" id="ARBA00023201"/>
    </source>
</evidence>
<evidence type="ECO:0000256" key="12">
    <source>
        <dbReference type="SAM" id="MobiDB-lite"/>
    </source>
</evidence>
<evidence type="ECO:0000256" key="7">
    <source>
        <dbReference type="ARBA" id="ARBA00023065"/>
    </source>
</evidence>
<feature type="compositionally biased region" description="Polar residues" evidence="12">
    <location>
        <begin position="126"/>
        <end position="136"/>
    </location>
</feature>
<dbReference type="WBParaSite" id="maker-uti_cns_0004554-snap-gene-0.27-mRNA-1">
    <property type="protein sequence ID" value="maker-uti_cns_0004554-snap-gene-0.27-mRNA-1"/>
    <property type="gene ID" value="maker-uti_cns_0004554-snap-gene-0.27"/>
</dbReference>
<evidence type="ECO:0000256" key="8">
    <source>
        <dbReference type="ARBA" id="ARBA00023136"/>
    </source>
</evidence>
<organism evidence="14 16">
    <name type="scientific">Macrostomum lignano</name>
    <dbReference type="NCBI Taxonomy" id="282301"/>
    <lineage>
        <taxon>Eukaryota</taxon>
        <taxon>Metazoa</taxon>
        <taxon>Spiralia</taxon>
        <taxon>Lophotrochozoa</taxon>
        <taxon>Platyhelminthes</taxon>
        <taxon>Rhabditophora</taxon>
        <taxon>Macrostomorpha</taxon>
        <taxon>Macrostomida</taxon>
        <taxon>Macrostomidae</taxon>
        <taxon>Macrostomum</taxon>
    </lineage>
</organism>
<keyword evidence="10 11" id="KW-0407">Ion channel</keyword>
<keyword evidence="4 11" id="KW-0812">Transmembrane</keyword>
<dbReference type="PRINTS" id="PR01078">
    <property type="entry name" value="AMINACHANNEL"/>
</dbReference>
<dbReference type="GO" id="GO:0005886">
    <property type="term" value="C:plasma membrane"/>
    <property type="evidence" value="ECO:0007669"/>
    <property type="project" value="TreeGrafter"/>
</dbReference>
<protein>
    <submittedName>
        <fullName evidence="15 16">Conserved plasma membrane protein</fullName>
    </submittedName>
</protein>
<reference evidence="15 16" key="1">
    <citation type="submission" date="2016-11" db="UniProtKB">
        <authorList>
            <consortium name="WormBaseParasite"/>
        </authorList>
    </citation>
    <scope>IDENTIFICATION</scope>
</reference>
<dbReference type="WBParaSite" id="maker-uti_cns_0000225-snap-gene-2.14-mRNA-1">
    <property type="protein sequence ID" value="maker-uti_cns_0000225-snap-gene-2.14-mRNA-1"/>
    <property type="gene ID" value="maker-uti_cns_0000225-snap-gene-2.14"/>
</dbReference>
<keyword evidence="14" id="KW-1185">Reference proteome</keyword>
<dbReference type="GO" id="GO:0015280">
    <property type="term" value="F:ligand-gated sodium channel activity"/>
    <property type="evidence" value="ECO:0007669"/>
    <property type="project" value="TreeGrafter"/>
</dbReference>
<keyword evidence="6" id="KW-0915">Sodium</keyword>
<dbReference type="AlphaFoldDB" id="A0A1I8H5L8"/>
<dbReference type="Pfam" id="PF00858">
    <property type="entry name" value="ASC"/>
    <property type="match status" value="1"/>
</dbReference>
<evidence type="ECO:0000313" key="16">
    <source>
        <dbReference type="WBParaSite" id="maker-uti_cns_0004554-snap-gene-0.27-mRNA-1"/>
    </source>
</evidence>
<comment type="subcellular location">
    <subcellularLocation>
        <location evidence="1">Membrane</location>
        <topology evidence="1">Multi-pass membrane protein</topology>
    </subcellularLocation>
</comment>
<evidence type="ECO:0000256" key="1">
    <source>
        <dbReference type="ARBA" id="ARBA00004141"/>
    </source>
</evidence>
<sequence>SDSQRQIMSYNSNIKRAVQALRPQERASFMTNNFVKIIVFYDDPVMYWSVSTPAYQIIDVLSDMGGQVGLWLGLSVLTLCEIVEMLVDLLFLCTHRALQRKKPSNSDYSGGGSGRSPVIKGAKVGDSSTDPHSLQASAGWYDMPPVEK</sequence>
<keyword evidence="7 11" id="KW-0406">Ion transport</keyword>
<dbReference type="PANTHER" id="PTHR11690:SF248">
    <property type="entry name" value="PICKPOCKET 17, ISOFORM A"/>
    <property type="match status" value="1"/>
</dbReference>
<keyword evidence="5 13" id="KW-1133">Transmembrane helix</keyword>
<comment type="similarity">
    <text evidence="11">Belongs to the amiloride-sensitive sodium channel (TC 1.A.6) family.</text>
</comment>
<evidence type="ECO:0000256" key="6">
    <source>
        <dbReference type="ARBA" id="ARBA00023053"/>
    </source>
</evidence>